<dbReference type="GO" id="GO:0005829">
    <property type="term" value="C:cytosol"/>
    <property type="evidence" value="ECO:0007669"/>
    <property type="project" value="GOC"/>
</dbReference>
<dbReference type="OMA" id="VVQITCH"/>
<dbReference type="InterPro" id="IPR015033">
    <property type="entry name" value="HBS1-like_N"/>
</dbReference>
<evidence type="ECO:0000256" key="1">
    <source>
        <dbReference type="ARBA" id="ARBA00004496"/>
    </source>
</evidence>
<evidence type="ECO:0000256" key="11">
    <source>
        <dbReference type="ARBA" id="ARBA00074866"/>
    </source>
</evidence>
<feature type="domain" description="Tr-type G" evidence="13">
    <location>
        <begin position="208"/>
        <end position="433"/>
    </location>
</feature>
<dbReference type="STRING" id="796925.A0A137PHR6"/>
<keyword evidence="6" id="KW-0810">Translation regulation</keyword>
<keyword evidence="4" id="KW-0547">Nucleotide-binding</keyword>
<evidence type="ECO:0000256" key="8">
    <source>
        <dbReference type="ARBA" id="ARBA00023134"/>
    </source>
</evidence>
<dbReference type="EMBL" id="KQ964422">
    <property type="protein sequence ID" value="KXN74537.1"/>
    <property type="molecule type" value="Genomic_DNA"/>
</dbReference>
<dbReference type="CDD" id="cd16267">
    <property type="entry name" value="HBS1-like_II"/>
    <property type="match status" value="1"/>
</dbReference>
<organism evidence="14 15">
    <name type="scientific">Conidiobolus coronatus (strain ATCC 28846 / CBS 209.66 / NRRL 28638)</name>
    <name type="common">Delacroixia coronata</name>
    <dbReference type="NCBI Taxonomy" id="796925"/>
    <lineage>
        <taxon>Eukaryota</taxon>
        <taxon>Fungi</taxon>
        <taxon>Fungi incertae sedis</taxon>
        <taxon>Zoopagomycota</taxon>
        <taxon>Entomophthoromycotina</taxon>
        <taxon>Entomophthoromycetes</taxon>
        <taxon>Entomophthorales</taxon>
        <taxon>Ancylistaceae</taxon>
        <taxon>Conidiobolus</taxon>
    </lineage>
</organism>
<dbReference type="InterPro" id="IPR027417">
    <property type="entry name" value="P-loop_NTPase"/>
</dbReference>
<protein>
    <recommendedName>
        <fullName evidence="11">Elongation factor 1 alpha-like protein</fullName>
    </recommendedName>
</protein>
<feature type="region of interest" description="Disordered" evidence="12">
    <location>
        <begin position="91"/>
        <end position="158"/>
    </location>
</feature>
<dbReference type="FunFam" id="2.40.30.10:FF:000020">
    <property type="entry name" value="Translation elongation factor EF-1"/>
    <property type="match status" value="1"/>
</dbReference>
<dbReference type="SUPFAM" id="SSF50465">
    <property type="entry name" value="EF-Tu/eEF-1alpha/eIF2-gamma C-terminal domain"/>
    <property type="match status" value="1"/>
</dbReference>
<dbReference type="InterPro" id="IPR009000">
    <property type="entry name" value="Transl_B-barrel_sf"/>
</dbReference>
<keyword evidence="8" id="KW-0342">GTP-binding</keyword>
<dbReference type="GO" id="GO:1990533">
    <property type="term" value="C:Dom34-Hbs1 complex"/>
    <property type="evidence" value="ECO:0007669"/>
    <property type="project" value="EnsemblFungi"/>
</dbReference>
<evidence type="ECO:0000259" key="13">
    <source>
        <dbReference type="PROSITE" id="PS51722"/>
    </source>
</evidence>
<keyword evidence="15" id="KW-1185">Reference proteome</keyword>
<dbReference type="FunFam" id="2.40.30.10:FF:000070">
    <property type="entry name" value="Translation elongation factor EF-1 subunit"/>
    <property type="match status" value="1"/>
</dbReference>
<keyword evidence="5" id="KW-0378">Hydrolase</keyword>
<accession>A0A137PHR6</accession>
<dbReference type="GO" id="GO:0030968">
    <property type="term" value="P:endoplasmic reticulum unfolded protein response"/>
    <property type="evidence" value="ECO:0007669"/>
    <property type="project" value="EnsemblFungi"/>
</dbReference>
<evidence type="ECO:0000256" key="10">
    <source>
        <dbReference type="ARBA" id="ARBA00063537"/>
    </source>
</evidence>
<sequence>MSRHRNVRNLDINAVLAEDDYYEEEEGDFFEDEMTDEQKVTMNQSIQKVKDMLGEELPFPIDKVKETLWYYYFDVPQSVDYLCKNFLPAQKTPTKKPAKANNTEPKNKKFDFNKPSPDDIVTQAQSKKGSTTNKKPSETNQSSTKKNSNKTKPAQNIDVEVDRVTFDVDALNLQDQKDPSLVAPQPVVVTPAKLISVEEEYNKREKAKENINLITVGHVDAGKSTLLGHLLHLVGVVDARSMNKLSHQSEKIGKKSFAYAWVMDETSEERERGVTVDIAFSQFETDKHHFTLLDAPGHRDFIPNMISGAAQADVAILVVDSSPGEFETGFSQGGQTKEHALLIRSLGVTQVAVAVNKLDMVDWDEGRFNLICSSLGDFLQSAGFSKSKTHFVPCSGLKGENLIKRVDSTHPLSSWYSGPSLLEVVDAFSPPQRSISLPLRLPVSDFFKGGVGSSGGVSITGRIAQGNIQLGQTITVMPGGETGQVKTILVNEETAPWAIAGDSVSITLAGIDIMQLRQGSVICTPRDPVPTTNKFLAQILVFDIQIPITRGYPIILHHQSLNEPGYITKLVATLDKTTGKPSKNNPRALTKGNTATIEVTLDKAICLEAYKNSKDLGRVMLRKAGTTIATGVVTEIL</sequence>
<feature type="compositionally biased region" description="Polar residues" evidence="12">
    <location>
        <begin position="122"/>
        <end position="134"/>
    </location>
</feature>
<dbReference type="InterPro" id="IPR050100">
    <property type="entry name" value="TRAFAC_GTPase_members"/>
</dbReference>
<dbReference type="GO" id="GO:0005525">
    <property type="term" value="F:GTP binding"/>
    <property type="evidence" value="ECO:0007669"/>
    <property type="project" value="UniProtKB-KW"/>
</dbReference>
<dbReference type="Pfam" id="PF03144">
    <property type="entry name" value="GTP_EFTU_D2"/>
    <property type="match status" value="1"/>
</dbReference>
<evidence type="ECO:0000313" key="15">
    <source>
        <dbReference type="Proteomes" id="UP000070444"/>
    </source>
</evidence>
<dbReference type="Gene3D" id="3.40.50.300">
    <property type="entry name" value="P-loop containing nucleotide triphosphate hydrolases"/>
    <property type="match status" value="1"/>
</dbReference>
<evidence type="ECO:0000313" key="14">
    <source>
        <dbReference type="EMBL" id="KXN74537.1"/>
    </source>
</evidence>
<keyword evidence="7" id="KW-0648">Protein biosynthesis</keyword>
<evidence type="ECO:0000256" key="9">
    <source>
        <dbReference type="ARBA" id="ARBA00049117"/>
    </source>
</evidence>
<dbReference type="InterPro" id="IPR009001">
    <property type="entry name" value="Transl_elong_EF1A/Init_IF2_C"/>
</dbReference>
<dbReference type="Gene3D" id="2.40.30.10">
    <property type="entry name" value="Translation factors"/>
    <property type="match status" value="2"/>
</dbReference>
<evidence type="ECO:0000256" key="3">
    <source>
        <dbReference type="ARBA" id="ARBA00022490"/>
    </source>
</evidence>
<dbReference type="SUPFAM" id="SSF50447">
    <property type="entry name" value="Translation proteins"/>
    <property type="match status" value="1"/>
</dbReference>
<dbReference type="Pfam" id="PF00009">
    <property type="entry name" value="GTP_EFTU"/>
    <property type="match status" value="1"/>
</dbReference>
<dbReference type="GO" id="GO:0003924">
    <property type="term" value="F:GTPase activity"/>
    <property type="evidence" value="ECO:0007669"/>
    <property type="project" value="InterPro"/>
</dbReference>
<dbReference type="PROSITE" id="PS51722">
    <property type="entry name" value="G_TR_2"/>
    <property type="match status" value="1"/>
</dbReference>
<reference evidence="14 15" key="1">
    <citation type="journal article" date="2015" name="Genome Biol. Evol.">
        <title>Phylogenomic analyses indicate that early fungi evolved digesting cell walls of algal ancestors of land plants.</title>
        <authorList>
            <person name="Chang Y."/>
            <person name="Wang S."/>
            <person name="Sekimoto S."/>
            <person name="Aerts A.L."/>
            <person name="Choi C."/>
            <person name="Clum A."/>
            <person name="LaButti K.M."/>
            <person name="Lindquist E.A."/>
            <person name="Yee Ngan C."/>
            <person name="Ohm R.A."/>
            <person name="Salamov A.A."/>
            <person name="Grigoriev I.V."/>
            <person name="Spatafora J.W."/>
            <person name="Berbee M.L."/>
        </authorList>
    </citation>
    <scope>NUCLEOTIDE SEQUENCE [LARGE SCALE GENOMIC DNA]</scope>
    <source>
        <strain evidence="14 15">NRRL 28638</strain>
    </source>
</reference>
<comment type="catalytic activity">
    <reaction evidence="9">
        <text>GTP + H2O = GDP + phosphate + H(+)</text>
        <dbReference type="Rhea" id="RHEA:19669"/>
        <dbReference type="ChEBI" id="CHEBI:15377"/>
        <dbReference type="ChEBI" id="CHEBI:15378"/>
        <dbReference type="ChEBI" id="CHEBI:37565"/>
        <dbReference type="ChEBI" id="CHEBI:43474"/>
        <dbReference type="ChEBI" id="CHEBI:58189"/>
    </reaction>
    <physiologicalReaction direction="left-to-right" evidence="9">
        <dbReference type="Rhea" id="RHEA:19670"/>
    </physiologicalReaction>
</comment>
<evidence type="ECO:0000256" key="7">
    <source>
        <dbReference type="ARBA" id="ARBA00022917"/>
    </source>
</evidence>
<dbReference type="GO" id="GO:0006417">
    <property type="term" value="P:regulation of translation"/>
    <property type="evidence" value="ECO:0007669"/>
    <property type="project" value="UniProtKB-KW"/>
</dbReference>
<comment type="subcellular location">
    <subcellularLocation>
        <location evidence="1">Cytoplasm</location>
    </subcellularLocation>
</comment>
<dbReference type="GO" id="GO:0002184">
    <property type="term" value="P:cytoplasmic translational termination"/>
    <property type="evidence" value="ECO:0007669"/>
    <property type="project" value="UniProtKB-ARBA"/>
</dbReference>
<keyword evidence="3" id="KW-0963">Cytoplasm</keyword>
<dbReference type="OrthoDB" id="342024at2759"/>
<proteinExistence type="inferred from homology"/>
<dbReference type="PANTHER" id="PTHR23115">
    <property type="entry name" value="TRANSLATION FACTOR"/>
    <property type="match status" value="1"/>
</dbReference>
<evidence type="ECO:0000256" key="12">
    <source>
        <dbReference type="SAM" id="MobiDB-lite"/>
    </source>
</evidence>
<evidence type="ECO:0000256" key="6">
    <source>
        <dbReference type="ARBA" id="ARBA00022845"/>
    </source>
</evidence>
<dbReference type="SUPFAM" id="SSF52540">
    <property type="entry name" value="P-loop containing nucleoside triphosphate hydrolases"/>
    <property type="match status" value="1"/>
</dbReference>
<dbReference type="PRINTS" id="PR00315">
    <property type="entry name" value="ELONGATNFCT"/>
</dbReference>
<comment type="similarity">
    <text evidence="2">Belongs to the TRAFAC class translation factor GTPase superfamily. Classic translation factor GTPase family. EF-Tu/EF-1A subfamily.</text>
</comment>
<name>A0A137PHR6_CONC2</name>
<dbReference type="FunFam" id="3.40.50.300:FF:000204">
    <property type="entry name" value="Translation elongation factor Tu"/>
    <property type="match status" value="1"/>
</dbReference>
<evidence type="ECO:0000256" key="5">
    <source>
        <dbReference type="ARBA" id="ARBA00022801"/>
    </source>
</evidence>
<dbReference type="CDD" id="cd04093">
    <property type="entry name" value="HBS1_C_III"/>
    <property type="match status" value="1"/>
</dbReference>
<dbReference type="InterPro" id="IPR004161">
    <property type="entry name" value="EFTu-like_2"/>
</dbReference>
<evidence type="ECO:0000256" key="2">
    <source>
        <dbReference type="ARBA" id="ARBA00007249"/>
    </source>
</evidence>
<dbReference type="Proteomes" id="UP000070444">
    <property type="component" value="Unassembled WGS sequence"/>
</dbReference>
<dbReference type="Pfam" id="PF08938">
    <property type="entry name" value="HBS1_N"/>
    <property type="match status" value="1"/>
</dbReference>
<dbReference type="InterPro" id="IPR000795">
    <property type="entry name" value="T_Tr_GTP-bd_dom"/>
</dbReference>
<dbReference type="AlphaFoldDB" id="A0A137PHR6"/>
<feature type="compositionally biased region" description="Low complexity" evidence="12">
    <location>
        <begin position="139"/>
        <end position="152"/>
    </location>
</feature>
<gene>
    <name evidence="14" type="ORF">CONCODRAFT_81029</name>
</gene>
<evidence type="ECO:0000256" key="4">
    <source>
        <dbReference type="ARBA" id="ARBA00022741"/>
    </source>
</evidence>
<dbReference type="Pfam" id="PF22594">
    <property type="entry name" value="GTP-eEF1A_C"/>
    <property type="match status" value="1"/>
</dbReference>
<dbReference type="InterPro" id="IPR054696">
    <property type="entry name" value="GTP-eEF1A_C"/>
</dbReference>
<comment type="subunit">
    <text evidence="10">Component of the Dom34-Hbs1 complex, also named Pelota-HBS1L complex, composed of dom34 and hbs1.</text>
</comment>
<dbReference type="CDD" id="cd01883">
    <property type="entry name" value="EF1_alpha"/>
    <property type="match status" value="1"/>
</dbReference>